<dbReference type="AlphaFoldDB" id="A0A8H5F721"/>
<sequence length="103" mass="11411">MPAEEICITNPPPASGRPGQAMIHTNSYRNTKVSQPVGPGSNVISDGTPNAASDAVIRQRITSSGDLKVQRSSAHYLFTQNVRTPEDAKYFYTYYLMRYDVNK</sequence>
<organism evidence="2 3">
    <name type="scientific">Ephemerocybe angulata</name>
    <dbReference type="NCBI Taxonomy" id="980116"/>
    <lineage>
        <taxon>Eukaryota</taxon>
        <taxon>Fungi</taxon>
        <taxon>Dikarya</taxon>
        <taxon>Basidiomycota</taxon>
        <taxon>Agaricomycotina</taxon>
        <taxon>Agaricomycetes</taxon>
        <taxon>Agaricomycetidae</taxon>
        <taxon>Agaricales</taxon>
        <taxon>Agaricineae</taxon>
        <taxon>Psathyrellaceae</taxon>
        <taxon>Ephemerocybe</taxon>
    </lineage>
</organism>
<name>A0A8H5F721_9AGAR</name>
<keyword evidence="3" id="KW-1185">Reference proteome</keyword>
<reference evidence="2 3" key="1">
    <citation type="journal article" date="2020" name="ISME J.">
        <title>Uncovering the hidden diversity of litter-decomposition mechanisms in mushroom-forming fungi.</title>
        <authorList>
            <person name="Floudas D."/>
            <person name="Bentzer J."/>
            <person name="Ahren D."/>
            <person name="Johansson T."/>
            <person name="Persson P."/>
            <person name="Tunlid A."/>
        </authorList>
    </citation>
    <scope>NUCLEOTIDE SEQUENCE [LARGE SCALE GENOMIC DNA]</scope>
    <source>
        <strain evidence="2 3">CBS 175.51</strain>
    </source>
</reference>
<comment type="caution">
    <text evidence="2">The sequence shown here is derived from an EMBL/GenBank/DDBJ whole genome shotgun (WGS) entry which is preliminary data.</text>
</comment>
<protein>
    <submittedName>
        <fullName evidence="2">Uncharacterized protein</fullName>
    </submittedName>
</protein>
<evidence type="ECO:0000313" key="3">
    <source>
        <dbReference type="Proteomes" id="UP000541558"/>
    </source>
</evidence>
<evidence type="ECO:0000313" key="2">
    <source>
        <dbReference type="EMBL" id="KAF5325603.1"/>
    </source>
</evidence>
<proteinExistence type="predicted"/>
<gene>
    <name evidence="2" type="ORF">D9611_000592</name>
</gene>
<dbReference type="Proteomes" id="UP000541558">
    <property type="component" value="Unassembled WGS sequence"/>
</dbReference>
<evidence type="ECO:0000256" key="1">
    <source>
        <dbReference type="SAM" id="MobiDB-lite"/>
    </source>
</evidence>
<feature type="region of interest" description="Disordered" evidence="1">
    <location>
        <begin position="1"/>
        <end position="50"/>
    </location>
</feature>
<feature type="compositionally biased region" description="Polar residues" evidence="1">
    <location>
        <begin position="23"/>
        <end position="34"/>
    </location>
</feature>
<dbReference type="EMBL" id="JAACJK010000163">
    <property type="protein sequence ID" value="KAF5325603.1"/>
    <property type="molecule type" value="Genomic_DNA"/>
</dbReference>
<accession>A0A8H5F721</accession>